<reference evidence="2" key="1">
    <citation type="journal article" date="2020" name="Nat. Commun.">
        <title>Large-scale genome sequencing of mycorrhizal fungi provides insights into the early evolution of symbiotic traits.</title>
        <authorList>
            <person name="Miyauchi S."/>
            <person name="Kiss E."/>
            <person name="Kuo A."/>
            <person name="Drula E."/>
            <person name="Kohler A."/>
            <person name="Sanchez-Garcia M."/>
            <person name="Morin E."/>
            <person name="Andreopoulos B."/>
            <person name="Barry K.W."/>
            <person name="Bonito G."/>
            <person name="Buee M."/>
            <person name="Carver A."/>
            <person name="Chen C."/>
            <person name="Cichocki N."/>
            <person name="Clum A."/>
            <person name="Culley D."/>
            <person name="Crous P.W."/>
            <person name="Fauchery L."/>
            <person name="Girlanda M."/>
            <person name="Hayes R.D."/>
            <person name="Keri Z."/>
            <person name="LaButti K."/>
            <person name="Lipzen A."/>
            <person name="Lombard V."/>
            <person name="Magnuson J."/>
            <person name="Maillard F."/>
            <person name="Murat C."/>
            <person name="Nolan M."/>
            <person name="Ohm R.A."/>
            <person name="Pangilinan J."/>
            <person name="Pereira M.F."/>
            <person name="Perotto S."/>
            <person name="Peter M."/>
            <person name="Pfister S."/>
            <person name="Riley R."/>
            <person name="Sitrit Y."/>
            <person name="Stielow J.B."/>
            <person name="Szollosi G."/>
            <person name="Zifcakova L."/>
            <person name="Stursova M."/>
            <person name="Spatafora J.W."/>
            <person name="Tedersoo L."/>
            <person name="Vaario L.M."/>
            <person name="Yamada A."/>
            <person name="Yan M."/>
            <person name="Wang P."/>
            <person name="Xu J."/>
            <person name="Bruns T."/>
            <person name="Baldrian P."/>
            <person name="Vilgalys R."/>
            <person name="Dunand C."/>
            <person name="Henrissat B."/>
            <person name="Grigoriev I.V."/>
            <person name="Hibbett D."/>
            <person name="Nagy L.G."/>
            <person name="Martin F.M."/>
        </authorList>
    </citation>
    <scope>NUCLEOTIDE SEQUENCE</scope>
    <source>
        <strain evidence="2">UP504</strain>
    </source>
</reference>
<name>A0A9P6ASY1_9AGAM</name>
<keyword evidence="3" id="KW-1185">Reference proteome</keyword>
<evidence type="ECO:0000313" key="2">
    <source>
        <dbReference type="EMBL" id="KAF9511139.1"/>
    </source>
</evidence>
<proteinExistence type="predicted"/>
<comment type="caution">
    <text evidence="2">The sequence shown here is derived from an EMBL/GenBank/DDBJ whole genome shotgun (WGS) entry which is preliminary data.</text>
</comment>
<organism evidence="2 3">
    <name type="scientific">Hydnum rufescens UP504</name>
    <dbReference type="NCBI Taxonomy" id="1448309"/>
    <lineage>
        <taxon>Eukaryota</taxon>
        <taxon>Fungi</taxon>
        <taxon>Dikarya</taxon>
        <taxon>Basidiomycota</taxon>
        <taxon>Agaricomycotina</taxon>
        <taxon>Agaricomycetes</taxon>
        <taxon>Cantharellales</taxon>
        <taxon>Hydnaceae</taxon>
        <taxon>Hydnum</taxon>
    </lineage>
</organism>
<protein>
    <submittedName>
        <fullName evidence="2">Uncharacterized protein</fullName>
    </submittedName>
</protein>
<dbReference type="EMBL" id="MU129005">
    <property type="protein sequence ID" value="KAF9511139.1"/>
    <property type="molecule type" value="Genomic_DNA"/>
</dbReference>
<dbReference type="AlphaFoldDB" id="A0A9P6ASY1"/>
<evidence type="ECO:0000256" key="1">
    <source>
        <dbReference type="SAM" id="MobiDB-lite"/>
    </source>
</evidence>
<feature type="region of interest" description="Disordered" evidence="1">
    <location>
        <begin position="72"/>
        <end position="95"/>
    </location>
</feature>
<accession>A0A9P6ASY1</accession>
<dbReference type="Proteomes" id="UP000886523">
    <property type="component" value="Unassembled WGS sequence"/>
</dbReference>
<gene>
    <name evidence="2" type="ORF">BS47DRAFT_1395408</name>
</gene>
<evidence type="ECO:0000313" key="3">
    <source>
        <dbReference type="Proteomes" id="UP000886523"/>
    </source>
</evidence>
<sequence length="172" mass="18828">MASSDDIRVVLSIQLVRSANTLQSRIPRDVASPGRHIGSNLSRTLSPFIEWILKSERVMEYADAVRTIPVIDRNGSHDPQARTGGTGDSPSNRHQFGNRLKAELSRPAFGCRKAQGAITFETKTLREAEGRLNTAWVCQALASLPIALCSLLEHEHRLDGEAKGGHGHNVVE</sequence>